<proteinExistence type="predicted"/>
<dbReference type="InterPro" id="IPR011990">
    <property type="entry name" value="TPR-like_helical_dom_sf"/>
</dbReference>
<organism evidence="1 2">
    <name type="scientific">Trapa incisa</name>
    <dbReference type="NCBI Taxonomy" id="236973"/>
    <lineage>
        <taxon>Eukaryota</taxon>
        <taxon>Viridiplantae</taxon>
        <taxon>Streptophyta</taxon>
        <taxon>Embryophyta</taxon>
        <taxon>Tracheophyta</taxon>
        <taxon>Spermatophyta</taxon>
        <taxon>Magnoliopsida</taxon>
        <taxon>eudicotyledons</taxon>
        <taxon>Gunneridae</taxon>
        <taxon>Pentapetalae</taxon>
        <taxon>rosids</taxon>
        <taxon>malvids</taxon>
        <taxon>Myrtales</taxon>
        <taxon>Lythraceae</taxon>
        <taxon>Trapa</taxon>
    </lineage>
</organism>
<dbReference type="Gene3D" id="1.25.40.10">
    <property type="entry name" value="Tetratricopeptide repeat domain"/>
    <property type="match status" value="1"/>
</dbReference>
<dbReference type="AlphaFoldDB" id="A0AAN7JFY3"/>
<evidence type="ECO:0000313" key="1">
    <source>
        <dbReference type="EMBL" id="KAK4741085.1"/>
    </source>
</evidence>
<dbReference type="InterPro" id="IPR044190">
    <property type="entry name" value="THA8-like"/>
</dbReference>
<reference evidence="1 2" key="1">
    <citation type="journal article" date="2023" name="Hortic Res">
        <title>Pangenome of water caltrop reveals structural variations and asymmetric subgenome divergence after allopolyploidization.</title>
        <authorList>
            <person name="Zhang X."/>
            <person name="Chen Y."/>
            <person name="Wang L."/>
            <person name="Yuan Y."/>
            <person name="Fang M."/>
            <person name="Shi L."/>
            <person name="Lu R."/>
            <person name="Comes H.P."/>
            <person name="Ma Y."/>
            <person name="Chen Y."/>
            <person name="Huang G."/>
            <person name="Zhou Y."/>
            <person name="Zheng Z."/>
            <person name="Qiu Y."/>
        </authorList>
    </citation>
    <scope>NUCLEOTIDE SEQUENCE [LARGE SCALE GENOMIC DNA]</scope>
    <source>
        <tissue evidence="1">Roots</tissue>
    </source>
</reference>
<dbReference type="PANTHER" id="PTHR47594">
    <property type="entry name" value="PPR CONTAINING PLANT-LIKE PROTEIN"/>
    <property type="match status" value="1"/>
</dbReference>
<sequence length="245" mass="27540">MIIPARSVSLRAAGIGGLYAPSGFRSLLPVGGAMRIAMRDRSLNRRPLQRGRDLSGEAIQAVQALKRANGRCCHVSLQRALDFNFRRLLKLDMIAVLRELLRQNECALALEVFEDIRKEHWYRPQVSLYAEAIESLASNGLLDQVKTLYFELRRESGVGLEIESFNSLLRTFTSFSLTELALDCYNFMNEVGCIPEVTSFRILISGLESMGETGALAIIKQDAKTHYGESLEFLRVKEVVEIKLL</sequence>
<dbReference type="EMBL" id="JAXIOK010000024">
    <property type="protein sequence ID" value="KAK4741085.1"/>
    <property type="molecule type" value="Genomic_DNA"/>
</dbReference>
<accession>A0AAN7JFY3</accession>
<dbReference type="PANTHER" id="PTHR47594:SF4">
    <property type="entry name" value="OS04G0475500 PROTEIN"/>
    <property type="match status" value="1"/>
</dbReference>
<dbReference type="Proteomes" id="UP001345219">
    <property type="component" value="Chromosome 19"/>
</dbReference>
<evidence type="ECO:0000313" key="2">
    <source>
        <dbReference type="Proteomes" id="UP001345219"/>
    </source>
</evidence>
<gene>
    <name evidence="1" type="ORF">SAY87_024673</name>
</gene>
<name>A0AAN7JFY3_9MYRT</name>
<protein>
    <recommendedName>
        <fullName evidence="3">Pentatricopeptide repeat-containing protein</fullName>
    </recommendedName>
</protein>
<comment type="caution">
    <text evidence="1">The sequence shown here is derived from an EMBL/GenBank/DDBJ whole genome shotgun (WGS) entry which is preliminary data.</text>
</comment>
<dbReference type="GO" id="GO:0003723">
    <property type="term" value="F:RNA binding"/>
    <property type="evidence" value="ECO:0007669"/>
    <property type="project" value="InterPro"/>
</dbReference>
<evidence type="ECO:0008006" key="3">
    <source>
        <dbReference type="Google" id="ProtNLM"/>
    </source>
</evidence>
<keyword evidence="2" id="KW-1185">Reference proteome</keyword>
<dbReference type="GO" id="GO:0000373">
    <property type="term" value="P:Group II intron splicing"/>
    <property type="evidence" value="ECO:0007669"/>
    <property type="project" value="InterPro"/>
</dbReference>
<dbReference type="GO" id="GO:0009658">
    <property type="term" value="P:chloroplast organization"/>
    <property type="evidence" value="ECO:0007669"/>
    <property type="project" value="InterPro"/>
</dbReference>